<feature type="region of interest" description="Disordered" evidence="1">
    <location>
        <begin position="411"/>
        <end position="467"/>
    </location>
</feature>
<dbReference type="AlphaFoldDB" id="A0A5P2DN78"/>
<dbReference type="GO" id="GO:0004497">
    <property type="term" value="F:monooxygenase activity"/>
    <property type="evidence" value="ECO:0007669"/>
    <property type="project" value="UniProtKB-KW"/>
</dbReference>
<dbReference type="InterPro" id="IPR050407">
    <property type="entry name" value="Geranylgeranyl_reductase"/>
</dbReference>
<proteinExistence type="predicted"/>
<dbReference type="InterPro" id="IPR002938">
    <property type="entry name" value="FAD-bd"/>
</dbReference>
<dbReference type="GO" id="GO:0071949">
    <property type="term" value="F:FAD binding"/>
    <property type="evidence" value="ECO:0007669"/>
    <property type="project" value="InterPro"/>
</dbReference>
<evidence type="ECO:0000313" key="4">
    <source>
        <dbReference type="Proteomes" id="UP000324101"/>
    </source>
</evidence>
<dbReference type="InterPro" id="IPR036188">
    <property type="entry name" value="FAD/NAD-bd_sf"/>
</dbReference>
<dbReference type="RefSeq" id="WP_190620569.1">
    <property type="nucleotide sequence ID" value="NZ_CP029189.1"/>
</dbReference>
<keyword evidence="3" id="KW-0560">Oxidoreductase</keyword>
<evidence type="ECO:0000313" key="3">
    <source>
        <dbReference type="EMBL" id="QES56664.1"/>
    </source>
</evidence>
<evidence type="ECO:0000259" key="2">
    <source>
        <dbReference type="Pfam" id="PF01494"/>
    </source>
</evidence>
<feature type="compositionally biased region" description="Low complexity" evidence="1">
    <location>
        <begin position="422"/>
        <end position="461"/>
    </location>
</feature>
<dbReference type="EMBL" id="CP029189">
    <property type="protein sequence ID" value="QES56664.1"/>
    <property type="molecule type" value="Genomic_DNA"/>
</dbReference>
<protein>
    <submittedName>
        <fullName evidence="3">Monooxygenase</fullName>
    </submittedName>
</protein>
<dbReference type="PANTHER" id="PTHR42685">
    <property type="entry name" value="GERANYLGERANYL DIPHOSPHATE REDUCTASE"/>
    <property type="match status" value="1"/>
</dbReference>
<evidence type="ECO:0000256" key="1">
    <source>
        <dbReference type="SAM" id="MobiDB-lite"/>
    </source>
</evidence>
<dbReference type="Proteomes" id="UP000324101">
    <property type="component" value="Chromosome"/>
</dbReference>
<keyword evidence="3" id="KW-0503">Monooxygenase</keyword>
<dbReference type="Pfam" id="PF01494">
    <property type="entry name" value="FAD_binding_3"/>
    <property type="match status" value="1"/>
</dbReference>
<feature type="domain" description="FAD-binding" evidence="2">
    <location>
        <begin position="9"/>
        <end position="339"/>
    </location>
</feature>
<dbReference type="PANTHER" id="PTHR42685:SF22">
    <property type="entry name" value="CONDITIONED MEDIUM FACTOR RECEPTOR 1"/>
    <property type="match status" value="1"/>
</dbReference>
<name>A0A5P2DN78_STRVZ</name>
<accession>A0A5P2DN78</accession>
<organism evidence="3 4">
    <name type="scientific">Streptomyces venezuelae</name>
    <dbReference type="NCBI Taxonomy" id="54571"/>
    <lineage>
        <taxon>Bacteria</taxon>
        <taxon>Bacillati</taxon>
        <taxon>Actinomycetota</taxon>
        <taxon>Actinomycetes</taxon>
        <taxon>Kitasatosporales</taxon>
        <taxon>Streptomycetaceae</taxon>
        <taxon>Streptomyces</taxon>
    </lineage>
</organism>
<dbReference type="PRINTS" id="PR00420">
    <property type="entry name" value="RNGMNOXGNASE"/>
</dbReference>
<sequence>MTALEDRVYDVVISGASIAGSAAAILLARRGVRVALLERRSDPAAHKVLCTHYLQPCSYPVLEELGLIPDLEKAGAVRNEARWYTRWGWIEPKAAPAGPELPYSYNVRRSTLDPLIRAHAARTPGVDLLTGHTVTGLVQEGGRTVGARVSGPDGEVELRARLVVGADGKDSPVARFAGIETRTYENERFSYFAHFRNLPLRDGITHSWFLEPDVAYAMPNDDGVTVVAVIPGKDRLPAFREDLEGAFTEFVRALPGGPDIDAAERITKITGTVNYPLHSRRPGAPGVALIGDAATTSDPLWGVGCGWALQSAQWLAEATATAATGRGDLDQALAAYVRRHRRGLGGHQHLAIDYAKGRPFNPFERLMFSAAARDEAMARHMHLFASRLIGPLRFLNPVALAQASVVNLRHRGPRPAPPAHLPRPTAAAGAARPAPGTRTAAGPRPATATATTTATATATTTNERQTP</sequence>
<dbReference type="SUPFAM" id="SSF51905">
    <property type="entry name" value="FAD/NAD(P)-binding domain"/>
    <property type="match status" value="1"/>
</dbReference>
<reference evidence="3 4" key="1">
    <citation type="submission" date="2018-05" db="EMBL/GenBank/DDBJ databases">
        <title>Streptomyces venezuelae.</title>
        <authorList>
            <person name="Kim W."/>
            <person name="Lee N."/>
            <person name="Cho B.-K."/>
        </authorList>
    </citation>
    <scope>NUCLEOTIDE SEQUENCE [LARGE SCALE GENOMIC DNA]</scope>
    <source>
        <strain evidence="3 4">ATCC 21018</strain>
    </source>
</reference>
<gene>
    <name evidence="3" type="ORF">DEJ51_22835</name>
</gene>
<dbReference type="Gene3D" id="3.50.50.60">
    <property type="entry name" value="FAD/NAD(P)-binding domain"/>
    <property type="match status" value="1"/>
</dbReference>